<dbReference type="PANTHER" id="PTHR44154:SF1">
    <property type="entry name" value="QUINONE OXIDOREDUCTASE"/>
    <property type="match status" value="1"/>
</dbReference>
<keyword evidence="4" id="KW-1185">Reference proteome</keyword>
<evidence type="ECO:0000313" key="4">
    <source>
        <dbReference type="Proteomes" id="UP001500432"/>
    </source>
</evidence>
<feature type="domain" description="Enoyl reductase (ER)" evidence="2">
    <location>
        <begin position="27"/>
        <end position="353"/>
    </location>
</feature>
<dbReference type="InterPro" id="IPR020843">
    <property type="entry name" value="ER"/>
</dbReference>
<dbReference type="Pfam" id="PF00107">
    <property type="entry name" value="ADH_zinc_N"/>
    <property type="match status" value="1"/>
</dbReference>
<dbReference type="Proteomes" id="UP001500432">
    <property type="component" value="Unassembled WGS sequence"/>
</dbReference>
<keyword evidence="1" id="KW-0521">NADP</keyword>
<dbReference type="EMBL" id="BAAAQW010000004">
    <property type="protein sequence ID" value="GAA2199550.1"/>
    <property type="molecule type" value="Genomic_DNA"/>
</dbReference>
<gene>
    <name evidence="3" type="ORF">GCM10009849_16400</name>
</gene>
<evidence type="ECO:0000256" key="1">
    <source>
        <dbReference type="ARBA" id="ARBA00022857"/>
    </source>
</evidence>
<dbReference type="InterPro" id="IPR051603">
    <property type="entry name" value="Zinc-ADH_QOR/CCCR"/>
</dbReference>
<comment type="caution">
    <text evidence="3">The sequence shown here is derived from an EMBL/GenBank/DDBJ whole genome shotgun (WGS) entry which is preliminary data.</text>
</comment>
<proteinExistence type="predicted"/>
<dbReference type="RefSeq" id="WP_344299218.1">
    <property type="nucleotide sequence ID" value="NZ_BAAAQW010000004.1"/>
</dbReference>
<dbReference type="SUPFAM" id="SSF51735">
    <property type="entry name" value="NAD(P)-binding Rossmann-fold domains"/>
    <property type="match status" value="1"/>
</dbReference>
<organism evidence="3 4">
    <name type="scientific">Sinomonas flava</name>
    <dbReference type="NCBI Taxonomy" id="496857"/>
    <lineage>
        <taxon>Bacteria</taxon>
        <taxon>Bacillati</taxon>
        <taxon>Actinomycetota</taxon>
        <taxon>Actinomycetes</taxon>
        <taxon>Micrococcales</taxon>
        <taxon>Micrococcaceae</taxon>
        <taxon>Sinomonas</taxon>
    </lineage>
</organism>
<dbReference type="PANTHER" id="PTHR44154">
    <property type="entry name" value="QUINONE OXIDOREDUCTASE"/>
    <property type="match status" value="1"/>
</dbReference>
<evidence type="ECO:0000259" key="2">
    <source>
        <dbReference type="SMART" id="SM00829"/>
    </source>
</evidence>
<dbReference type="Gene3D" id="3.40.50.720">
    <property type="entry name" value="NAD(P)-binding Rossmann-like Domain"/>
    <property type="match status" value="1"/>
</dbReference>
<dbReference type="SUPFAM" id="SSF50129">
    <property type="entry name" value="GroES-like"/>
    <property type="match status" value="1"/>
</dbReference>
<dbReference type="InterPro" id="IPR013154">
    <property type="entry name" value="ADH-like_N"/>
</dbReference>
<dbReference type="Pfam" id="PF08240">
    <property type="entry name" value="ADH_N"/>
    <property type="match status" value="1"/>
</dbReference>
<dbReference type="Gene3D" id="3.90.180.10">
    <property type="entry name" value="Medium-chain alcohol dehydrogenases, catalytic domain"/>
    <property type="match status" value="1"/>
</dbReference>
<reference evidence="4" key="1">
    <citation type="journal article" date="2019" name="Int. J. Syst. Evol. Microbiol.">
        <title>The Global Catalogue of Microorganisms (GCM) 10K type strain sequencing project: providing services to taxonomists for standard genome sequencing and annotation.</title>
        <authorList>
            <consortium name="The Broad Institute Genomics Platform"/>
            <consortium name="The Broad Institute Genome Sequencing Center for Infectious Disease"/>
            <person name="Wu L."/>
            <person name="Ma J."/>
        </authorList>
    </citation>
    <scope>NUCLEOTIDE SEQUENCE [LARGE SCALE GENOMIC DNA]</scope>
    <source>
        <strain evidence="4">JCM 16034</strain>
    </source>
</reference>
<sequence length="355" mass="35973">MADTDRTTTSNPTPGIGYRAIMYSATGPSSVLTLRERTLPEPDQGQVRVRIAVAGVNPTDWKARAGGTYPGALEGWHVPGQDAAGTVDAVGPGVEGLEPGQRVWLWDVAYGGTEGTAQEYVVVPAEKAQPLPDGESFETGASLGIPALTAHRALTAREGGPARLAPGALSGTTVLVTGGAGAVGHAAIQLARWAGATVVATVSSGEKAALARAAGAGVVVNYREQDVAAEVRRVARGGAELIVDVNVAANIGSDLAAVATGGTVSAYAGTGDETLTLPVRAAMGKNVRLQFILTYTVTEAQKHDAVAAVGAALADGALRVGQEHGLPLTRFRLEETAAAHDAVEGGLVGKALIDV</sequence>
<accession>A0ABP5NLV9</accession>
<dbReference type="InterPro" id="IPR036291">
    <property type="entry name" value="NAD(P)-bd_dom_sf"/>
</dbReference>
<dbReference type="SMART" id="SM00829">
    <property type="entry name" value="PKS_ER"/>
    <property type="match status" value="1"/>
</dbReference>
<dbReference type="InterPro" id="IPR013149">
    <property type="entry name" value="ADH-like_C"/>
</dbReference>
<dbReference type="CDD" id="cd08253">
    <property type="entry name" value="zeta_crystallin"/>
    <property type="match status" value="1"/>
</dbReference>
<evidence type="ECO:0000313" key="3">
    <source>
        <dbReference type="EMBL" id="GAA2199550.1"/>
    </source>
</evidence>
<protein>
    <submittedName>
        <fullName evidence="3">NADPH:quinone reductase</fullName>
    </submittedName>
</protein>
<name>A0ABP5NLV9_9MICC</name>
<dbReference type="InterPro" id="IPR011032">
    <property type="entry name" value="GroES-like_sf"/>
</dbReference>